<accession>A0A078MDN7</accession>
<proteinExistence type="predicted"/>
<reference evidence="1" key="1">
    <citation type="submission" date="2014-07" db="EMBL/GenBank/DDBJ databases">
        <authorList>
            <person name="Urmite Genomes Urmite Genomes"/>
        </authorList>
    </citation>
    <scope>NUCLEOTIDE SEQUENCE</scope>
    <source>
        <strain evidence="1">13S34_air</strain>
    </source>
</reference>
<sequence>MINVLYIEDEPQIAQWLTTELAQYYMVYSYPSYEVYEQSGD</sequence>
<dbReference type="PATRIC" id="fig|1461583.4.peg.1546"/>
<dbReference type="EMBL" id="LN483075">
    <property type="protein sequence ID" value="CEA03567.1"/>
    <property type="molecule type" value="Genomic_DNA"/>
</dbReference>
<dbReference type="AlphaFoldDB" id="A0A078MDN7"/>
<name>A0A078MDN7_9BACL</name>
<protein>
    <recommendedName>
        <fullName evidence="2">Response regulatory domain-containing protein</fullName>
    </recommendedName>
</protein>
<evidence type="ECO:0000313" key="1">
    <source>
        <dbReference type="EMBL" id="CEA03567.1"/>
    </source>
</evidence>
<dbReference type="HOGENOM" id="CLU_3272386_0_0_9"/>
<gene>
    <name evidence="1" type="ORF">BN1050_01610</name>
</gene>
<evidence type="ECO:0008006" key="2">
    <source>
        <dbReference type="Google" id="ProtNLM"/>
    </source>
</evidence>
<organism evidence="1">
    <name type="scientific">Metalysinibacillus saudimassiliensis</name>
    <dbReference type="NCBI Taxonomy" id="1461583"/>
    <lineage>
        <taxon>Bacteria</taxon>
        <taxon>Bacillati</taxon>
        <taxon>Bacillota</taxon>
        <taxon>Bacilli</taxon>
        <taxon>Bacillales</taxon>
        <taxon>Caryophanaceae</taxon>
        <taxon>Metalysinibacillus</taxon>
    </lineage>
</organism>